<evidence type="ECO:0000256" key="1">
    <source>
        <dbReference type="ARBA" id="ARBA00004651"/>
    </source>
</evidence>
<dbReference type="AlphaFoldDB" id="A0A517TBF8"/>
<feature type="transmembrane region" description="Helical" evidence="6">
    <location>
        <begin position="706"/>
        <end position="728"/>
    </location>
</feature>
<evidence type="ECO:0000313" key="8">
    <source>
        <dbReference type="EMBL" id="QDT65705.1"/>
    </source>
</evidence>
<dbReference type="Proteomes" id="UP000319976">
    <property type="component" value="Chromosome"/>
</dbReference>
<feature type="transmembrane region" description="Helical" evidence="6">
    <location>
        <begin position="338"/>
        <end position="361"/>
    </location>
</feature>
<gene>
    <name evidence="8" type="ORF">V22_29650</name>
</gene>
<feature type="domain" description="Membrane transport protein MMPL" evidence="7">
    <location>
        <begin position="516"/>
        <end position="738"/>
    </location>
</feature>
<feature type="transmembrane region" description="Helical" evidence="6">
    <location>
        <begin position="305"/>
        <end position="326"/>
    </location>
</feature>
<keyword evidence="4 6" id="KW-1133">Transmembrane helix</keyword>
<evidence type="ECO:0000256" key="6">
    <source>
        <dbReference type="SAM" id="Phobius"/>
    </source>
</evidence>
<dbReference type="SUPFAM" id="SSF82866">
    <property type="entry name" value="Multidrug efflux transporter AcrB transmembrane domain"/>
    <property type="match status" value="2"/>
</dbReference>
<feature type="domain" description="Membrane transport protein MMPL" evidence="7">
    <location>
        <begin position="149"/>
        <end position="369"/>
    </location>
</feature>
<dbReference type="GO" id="GO:0005886">
    <property type="term" value="C:plasma membrane"/>
    <property type="evidence" value="ECO:0007669"/>
    <property type="project" value="UniProtKB-SubCell"/>
</dbReference>
<reference evidence="8 9" key="1">
    <citation type="submission" date="2019-02" db="EMBL/GenBank/DDBJ databases">
        <title>Deep-cultivation of Planctomycetes and their phenomic and genomic characterization uncovers novel biology.</title>
        <authorList>
            <person name="Wiegand S."/>
            <person name="Jogler M."/>
            <person name="Boedeker C."/>
            <person name="Pinto D."/>
            <person name="Vollmers J."/>
            <person name="Rivas-Marin E."/>
            <person name="Kohn T."/>
            <person name="Peeters S.H."/>
            <person name="Heuer A."/>
            <person name="Rast P."/>
            <person name="Oberbeckmann S."/>
            <person name="Bunk B."/>
            <person name="Jeske O."/>
            <person name="Meyerdierks A."/>
            <person name="Storesund J.E."/>
            <person name="Kallscheuer N."/>
            <person name="Luecker S."/>
            <person name="Lage O.M."/>
            <person name="Pohl T."/>
            <person name="Merkel B.J."/>
            <person name="Hornburger P."/>
            <person name="Mueller R.-W."/>
            <person name="Bruemmer F."/>
            <person name="Labrenz M."/>
            <person name="Spormann A.M."/>
            <person name="Op den Camp H."/>
            <person name="Overmann J."/>
            <person name="Amann R."/>
            <person name="Jetten M.S.M."/>
            <person name="Mascher T."/>
            <person name="Medema M.H."/>
            <person name="Devos D.P."/>
            <person name="Kaster A.-K."/>
            <person name="Ovreas L."/>
            <person name="Rohde M."/>
            <person name="Galperin M.Y."/>
            <person name="Jogler C."/>
        </authorList>
    </citation>
    <scope>NUCLEOTIDE SEQUENCE [LARGE SCALE GENOMIC DNA]</scope>
    <source>
        <strain evidence="8 9">V22</strain>
    </source>
</reference>
<dbReference type="KEGG" id="chya:V22_29650"/>
<evidence type="ECO:0000259" key="7">
    <source>
        <dbReference type="Pfam" id="PF03176"/>
    </source>
</evidence>
<feature type="transmembrane region" description="Helical" evidence="6">
    <location>
        <begin position="263"/>
        <end position="285"/>
    </location>
</feature>
<dbReference type="EMBL" id="CP036316">
    <property type="protein sequence ID" value="QDT65705.1"/>
    <property type="molecule type" value="Genomic_DNA"/>
</dbReference>
<dbReference type="OrthoDB" id="5429313at2"/>
<feature type="transmembrane region" description="Helical" evidence="6">
    <location>
        <begin position="584"/>
        <end position="602"/>
    </location>
</feature>
<evidence type="ECO:0000256" key="3">
    <source>
        <dbReference type="ARBA" id="ARBA00022692"/>
    </source>
</evidence>
<evidence type="ECO:0000256" key="5">
    <source>
        <dbReference type="ARBA" id="ARBA00023136"/>
    </source>
</evidence>
<dbReference type="PANTHER" id="PTHR33406:SF12">
    <property type="entry name" value="BLR2997 PROTEIN"/>
    <property type="match status" value="1"/>
</dbReference>
<dbReference type="InterPro" id="IPR050545">
    <property type="entry name" value="Mycobact_MmpL"/>
</dbReference>
<evidence type="ECO:0000256" key="4">
    <source>
        <dbReference type="ARBA" id="ARBA00022989"/>
    </source>
</evidence>
<protein>
    <submittedName>
        <fullName evidence="8">MMPL family protein</fullName>
    </submittedName>
</protein>
<feature type="transmembrane region" description="Helical" evidence="6">
    <location>
        <begin position="609"/>
        <end position="629"/>
    </location>
</feature>
<keyword evidence="2" id="KW-1003">Cell membrane</keyword>
<feature type="transmembrane region" description="Helical" evidence="6">
    <location>
        <begin position="680"/>
        <end position="700"/>
    </location>
</feature>
<dbReference type="InterPro" id="IPR004869">
    <property type="entry name" value="MMPL_dom"/>
</dbReference>
<dbReference type="Pfam" id="PF03176">
    <property type="entry name" value="MMPL"/>
    <property type="match status" value="2"/>
</dbReference>
<sequence length="739" mass="80822">MSSLVDTLIRYRVIVFCMAIALAVCAFGPSRSLEFDRSIESLYGPDDPILVDFRESKQLFGGDEFVIVAWSDEDPLTNEGLVRIRSSANQFSELPGVNPDGTQHLASMLALEGIDAVLGDSFGPFRLMVRRGAQIAMRNRLVNFSRGILIGTDDHTVAVVLRLFPSDETEITRTQTFAEIRRVASEHDPPAAVAGEPIQIHDAFRYVNDDGRILFQVSLGLLAVVLLILFRNLRWVLLPVTVVLCSVVWTRGFLYVTDAKLSMVSSVLNALVTIIGIAAVTHVAVRFRTDRQTYEPVEALRATILHLASPIFWAAATTAVGFLSLLVSDLNPVKSFGLMMGLGTVMALIAATTIVPGGALIGRFPTDPKSAPGEGLLTSALAFLSRITQRYPVLVGFMATAIVAFAVSGLSKLTVETDFSKNFRSDSPIVKALNFVENRLGGAGSWEVNFPTPEKLNDDFLNDVRTLSSNLRELTIDGEQPLTKVVAITDGLDLLPGLVRQGDPEEDLAMIARMQPDFEKSLYNRDHQRMRIVLRALERQPAEMKRRIITAVNEEARGVFPEAKATGIYVLLTYLIESLLSDQLYSFTVAACGIFLMMCFALRSLPLALMSLVPNVLPIVLVLGGMGWLNIPVNIGTAMIASVSIGLTIDSSIHYLIGFRRHRLAGLDAGAAMERTHQDIGRALVFATLALSAGFAVLMLSHFIPLVYFGMLTSLALIGGLLGNLILLPWMLTIFRRFV</sequence>
<comment type="subcellular location">
    <subcellularLocation>
        <location evidence="1">Cell membrane</location>
        <topology evidence="1">Multi-pass membrane protein</topology>
    </subcellularLocation>
</comment>
<organism evidence="8 9">
    <name type="scientific">Calycomorphotria hydatis</name>
    <dbReference type="NCBI Taxonomy" id="2528027"/>
    <lineage>
        <taxon>Bacteria</taxon>
        <taxon>Pseudomonadati</taxon>
        <taxon>Planctomycetota</taxon>
        <taxon>Planctomycetia</taxon>
        <taxon>Planctomycetales</taxon>
        <taxon>Planctomycetaceae</taxon>
        <taxon>Calycomorphotria</taxon>
    </lineage>
</organism>
<dbReference type="PANTHER" id="PTHR33406">
    <property type="entry name" value="MEMBRANE PROTEIN MJ1562-RELATED"/>
    <property type="match status" value="1"/>
</dbReference>
<name>A0A517TBF8_9PLAN</name>
<keyword evidence="5 6" id="KW-0472">Membrane</keyword>
<dbReference type="Gene3D" id="1.20.1640.10">
    <property type="entry name" value="Multidrug efflux transporter AcrB transmembrane domain"/>
    <property type="match status" value="2"/>
</dbReference>
<keyword evidence="3 6" id="KW-0812">Transmembrane</keyword>
<feature type="transmembrane region" description="Helical" evidence="6">
    <location>
        <begin position="213"/>
        <end position="230"/>
    </location>
</feature>
<keyword evidence="9" id="KW-1185">Reference proteome</keyword>
<evidence type="ECO:0000256" key="2">
    <source>
        <dbReference type="ARBA" id="ARBA00022475"/>
    </source>
</evidence>
<feature type="transmembrane region" description="Helical" evidence="6">
    <location>
        <begin position="635"/>
        <end position="659"/>
    </location>
</feature>
<proteinExistence type="predicted"/>
<feature type="transmembrane region" description="Helical" evidence="6">
    <location>
        <begin position="391"/>
        <end position="410"/>
    </location>
</feature>
<dbReference type="RefSeq" id="WP_145264073.1">
    <property type="nucleotide sequence ID" value="NZ_CP036316.1"/>
</dbReference>
<feature type="transmembrane region" description="Helical" evidence="6">
    <location>
        <begin position="237"/>
        <end position="257"/>
    </location>
</feature>
<evidence type="ECO:0000313" key="9">
    <source>
        <dbReference type="Proteomes" id="UP000319976"/>
    </source>
</evidence>
<accession>A0A517TBF8</accession>